<dbReference type="SUPFAM" id="SSF50346">
    <property type="entry name" value="PRC-barrel domain"/>
    <property type="match status" value="1"/>
</dbReference>
<dbReference type="InterPro" id="IPR027275">
    <property type="entry name" value="PRC-brl_dom"/>
</dbReference>
<protein>
    <submittedName>
        <fullName evidence="4">Sporulation protein YlmC, PRC-barrel domain family</fullName>
    </submittedName>
</protein>
<dbReference type="EMBL" id="FOTF01000011">
    <property type="protein sequence ID" value="SFL24351.1"/>
    <property type="molecule type" value="Genomic_DNA"/>
</dbReference>
<dbReference type="Pfam" id="PF05239">
    <property type="entry name" value="PRC"/>
    <property type="match status" value="1"/>
</dbReference>
<evidence type="ECO:0000256" key="2">
    <source>
        <dbReference type="SAM" id="SignalP"/>
    </source>
</evidence>
<dbReference type="AlphaFoldDB" id="A0A1I4G5I6"/>
<evidence type="ECO:0000313" key="5">
    <source>
        <dbReference type="Proteomes" id="UP000199550"/>
    </source>
</evidence>
<dbReference type="Gene3D" id="2.30.30.240">
    <property type="entry name" value="PRC-barrel domain"/>
    <property type="match status" value="1"/>
</dbReference>
<feature type="chain" id="PRO_5011567012" evidence="2">
    <location>
        <begin position="21"/>
        <end position="212"/>
    </location>
</feature>
<dbReference type="OrthoDB" id="7876889at2"/>
<keyword evidence="5" id="KW-1185">Reference proteome</keyword>
<feature type="region of interest" description="Disordered" evidence="1">
    <location>
        <begin position="31"/>
        <end position="71"/>
    </location>
</feature>
<dbReference type="STRING" id="195913.SAMN04488004_11170"/>
<gene>
    <name evidence="4" type="ORF">SAMN04488004_11170</name>
</gene>
<feature type="region of interest" description="Disordered" evidence="1">
    <location>
        <begin position="76"/>
        <end position="95"/>
    </location>
</feature>
<dbReference type="PANTHER" id="PTHR36505:SF1">
    <property type="entry name" value="BLR1072 PROTEIN"/>
    <property type="match status" value="1"/>
</dbReference>
<keyword evidence="2" id="KW-0732">Signal</keyword>
<sequence length="212" mass="22267">MKRFLATTAIALVVANGAFAESHVAADGTATDGAMTTEAPATTDGTLAPEATTDTMAPTDEAMPAEEMPADTMTETTTEEMTDTMSDTDATSTNMESADTMDGAGAPMMEKDGYTTAVNADVTAEELTGLDIYGPNDEEVGEISDLIIAEDGTVTDVIVDVGGFLGLGEKPVSIAYDDVQLMKQTDGDDMRAYVSMTEEQLEELPQYEAPMN</sequence>
<feature type="compositionally biased region" description="Low complexity" evidence="1">
    <location>
        <begin position="83"/>
        <end position="93"/>
    </location>
</feature>
<dbReference type="InterPro" id="IPR011033">
    <property type="entry name" value="PRC_barrel-like_sf"/>
</dbReference>
<feature type="signal peptide" evidence="2">
    <location>
        <begin position="1"/>
        <end position="20"/>
    </location>
</feature>
<name>A0A1I4G5I6_9RHOB</name>
<evidence type="ECO:0000313" key="4">
    <source>
        <dbReference type="EMBL" id="SFL24351.1"/>
    </source>
</evidence>
<organism evidence="4 5">
    <name type="scientific">Loktanella salsilacus</name>
    <dbReference type="NCBI Taxonomy" id="195913"/>
    <lineage>
        <taxon>Bacteria</taxon>
        <taxon>Pseudomonadati</taxon>
        <taxon>Pseudomonadota</taxon>
        <taxon>Alphaproteobacteria</taxon>
        <taxon>Rhodobacterales</taxon>
        <taxon>Roseobacteraceae</taxon>
        <taxon>Loktanella</taxon>
    </lineage>
</organism>
<evidence type="ECO:0000256" key="1">
    <source>
        <dbReference type="SAM" id="MobiDB-lite"/>
    </source>
</evidence>
<reference evidence="4 5" key="1">
    <citation type="submission" date="2016-10" db="EMBL/GenBank/DDBJ databases">
        <authorList>
            <person name="de Groot N.N."/>
        </authorList>
    </citation>
    <scope>NUCLEOTIDE SEQUENCE [LARGE SCALE GENOMIC DNA]</scope>
    <source>
        <strain evidence="4 5">DSM 16199</strain>
    </source>
</reference>
<accession>A0A1I4G5I6</accession>
<dbReference type="PANTHER" id="PTHR36505">
    <property type="entry name" value="BLR1072 PROTEIN"/>
    <property type="match status" value="1"/>
</dbReference>
<dbReference type="Proteomes" id="UP000199550">
    <property type="component" value="Unassembled WGS sequence"/>
</dbReference>
<proteinExistence type="predicted"/>
<evidence type="ECO:0000259" key="3">
    <source>
        <dbReference type="Pfam" id="PF05239"/>
    </source>
</evidence>
<feature type="domain" description="PRC-barrel" evidence="3">
    <location>
        <begin position="124"/>
        <end position="184"/>
    </location>
</feature>
<dbReference type="RefSeq" id="WP_090189544.1">
    <property type="nucleotide sequence ID" value="NZ_CAXYBM010000013.1"/>
</dbReference>